<organism evidence="1">
    <name type="scientific">Ornithodoros brasiliensis</name>
    <name type="common">Mouro tick</name>
    <dbReference type="NCBI Taxonomy" id="888526"/>
    <lineage>
        <taxon>Eukaryota</taxon>
        <taxon>Metazoa</taxon>
        <taxon>Ecdysozoa</taxon>
        <taxon>Arthropoda</taxon>
        <taxon>Chelicerata</taxon>
        <taxon>Arachnida</taxon>
        <taxon>Acari</taxon>
        <taxon>Parasitiformes</taxon>
        <taxon>Ixodida</taxon>
        <taxon>Ixodoidea</taxon>
        <taxon>Argasidae</taxon>
        <taxon>Ornithodorinae</taxon>
        <taxon>Ornithodoros</taxon>
    </lineage>
</organism>
<dbReference type="Pfam" id="PF03736">
    <property type="entry name" value="EPTP"/>
    <property type="match status" value="1"/>
</dbReference>
<dbReference type="InterPro" id="IPR005492">
    <property type="entry name" value="EPTP"/>
</dbReference>
<proteinExistence type="predicted"/>
<accession>A0A1D2AID2</accession>
<feature type="non-terminal residue" evidence="1">
    <location>
        <position position="221"/>
    </location>
</feature>
<dbReference type="PANTHER" id="PTHR15261">
    <property type="entry name" value="THROMBOSPONDIN-TYPE LAMININ G DOMAIN AND EAR REPEAT-CONTAINING"/>
    <property type="match status" value="1"/>
</dbReference>
<feature type="non-terminal residue" evidence="1">
    <location>
        <position position="1"/>
    </location>
</feature>
<evidence type="ECO:0000313" key="1">
    <source>
        <dbReference type="EMBL" id="JAT78964.1"/>
    </source>
</evidence>
<protein>
    <submittedName>
        <fullName evidence="1">Thrombospondin type laminin g domain and ear repeat containing</fullName>
    </submittedName>
</protein>
<sequence>LQYLIPLVTLCERQIFSHLLQYDNKLFAVCISAATRYAPATLTVGYLEGNVWRALASTKCIDPTMAVAFVFNNKLYIVTADAGLENGAELMFFDKDTRKIYIDHTIHSVLPTAVAFWKMQSTGEYNLALANSGKEVSTSVYSWKATYFDKYATLESKLVRDLEPFAIHSADFLVVVNQRFSESAAKVSTVIYKYDLSQTAWKTFQQIPTFAATDAEFFSMG</sequence>
<reference evidence="1" key="1">
    <citation type="submission" date="2016-07" db="EMBL/GenBank/DDBJ databases">
        <title>Salivary Glands transcriptome analysis on engorged females of Ornithodoros brasiliensis (Acari:Argasidae).</title>
        <authorList>
            <person name="Simons S.M."/>
            <person name="Carvalho E."/>
            <person name="Junqueira-de-Azevedo I."/>
            <person name="Ho P.L."/>
            <person name="Giovanni D."/>
            <person name="Mendonca R."/>
            <person name="Onofrio V."/>
            <person name="Landulfo G."/>
            <person name="Ramirez D."/>
            <person name="Barros-Battesti D."/>
        </authorList>
    </citation>
    <scope>NUCLEOTIDE SEQUENCE</scope>
    <source>
        <strain evidence="1">Female</strain>
        <tissue evidence="1">Salivary gland</tissue>
    </source>
</reference>
<dbReference type="GO" id="GO:0007165">
    <property type="term" value="P:signal transduction"/>
    <property type="evidence" value="ECO:0007669"/>
    <property type="project" value="TreeGrafter"/>
</dbReference>
<dbReference type="PANTHER" id="PTHR15261:SF4">
    <property type="entry name" value="THROMBOSPONDIN-TYPE LAMININ G DOMAIN AND EAR REPEAT-CONTAINING PROTEIN"/>
    <property type="match status" value="1"/>
</dbReference>
<dbReference type="EMBL" id="GETE01000716">
    <property type="protein sequence ID" value="JAT78964.1"/>
    <property type="molecule type" value="Transcribed_RNA"/>
</dbReference>
<dbReference type="AlphaFoldDB" id="A0A1D2AID2"/>
<name>A0A1D2AID2_ORNBR</name>